<name>A0A3N4UQH7_9BURK</name>
<evidence type="ECO:0000256" key="1">
    <source>
        <dbReference type="SAM" id="SignalP"/>
    </source>
</evidence>
<dbReference type="RefSeq" id="WP_124219129.1">
    <property type="nucleotide sequence ID" value="NZ_RKQL01000001.1"/>
</dbReference>
<dbReference type="InterPro" id="IPR010239">
    <property type="entry name" value="CHP02001"/>
</dbReference>
<sequence>MMQRTLPLVLASAATLLAATPAFAQATAPAPEYTLGYNVGVVTDYRYRGISQSRLDPALQGGIDFSHKSGFYVGAWASTIKWIKDAGASKGSMELDLYAGYKGEIAKDLGFDVGYLRYEYPSNKLKDVTGANANTDELYGALTYGMFTAKYSHSVSNLFGTPNSKNSGYLDLSAAVDLGNGMTLTPHVGHQRIKNFSAGSYTDWSLTLAKDFGNGLTGTVAAVGTDADKTVYFTPSGKFTGRNALVLGLKYSF</sequence>
<comment type="caution">
    <text evidence="2">The sequence shown here is derived from an EMBL/GenBank/DDBJ whole genome shotgun (WGS) entry which is preliminary data.</text>
</comment>
<feature type="signal peptide" evidence="1">
    <location>
        <begin position="1"/>
        <end position="24"/>
    </location>
</feature>
<reference evidence="2 3" key="1">
    <citation type="submission" date="2018-11" db="EMBL/GenBank/DDBJ databases">
        <title>Genomic Encyclopedia of Type Strains, Phase IV (KMG-IV): sequencing the most valuable type-strain genomes for metagenomic binning, comparative biology and taxonomic classification.</title>
        <authorList>
            <person name="Goeker M."/>
        </authorList>
    </citation>
    <scope>NUCLEOTIDE SEQUENCE [LARGE SCALE GENOMIC DNA]</scope>
    <source>
        <strain evidence="2 3">DSM 101684</strain>
    </source>
</reference>
<feature type="chain" id="PRO_5017953653" evidence="1">
    <location>
        <begin position="25"/>
        <end position="253"/>
    </location>
</feature>
<dbReference type="Pfam" id="PF09694">
    <property type="entry name" value="Gcw_chp"/>
    <property type="match status" value="1"/>
</dbReference>
<proteinExistence type="predicted"/>
<accession>A0A3N4UQH7</accession>
<dbReference type="NCBIfam" id="TIGR02001">
    <property type="entry name" value="gcw_chp"/>
    <property type="match status" value="1"/>
</dbReference>
<keyword evidence="1" id="KW-0732">Signal</keyword>
<dbReference type="EMBL" id="RKQL01000001">
    <property type="protein sequence ID" value="RPE72328.1"/>
    <property type="molecule type" value="Genomic_DNA"/>
</dbReference>
<keyword evidence="3" id="KW-1185">Reference proteome</keyword>
<evidence type="ECO:0000313" key="3">
    <source>
        <dbReference type="Proteomes" id="UP000272193"/>
    </source>
</evidence>
<dbReference type="AlphaFoldDB" id="A0A3N4UQH7"/>
<dbReference type="Proteomes" id="UP000272193">
    <property type="component" value="Unassembled WGS sequence"/>
</dbReference>
<dbReference type="OrthoDB" id="9793561at2"/>
<gene>
    <name evidence="2" type="ORF">EDC62_0016</name>
</gene>
<evidence type="ECO:0000313" key="2">
    <source>
        <dbReference type="EMBL" id="RPE72328.1"/>
    </source>
</evidence>
<protein>
    <submittedName>
        <fullName evidence="2">Uncharacterized protein (TIGR02001 family)</fullName>
    </submittedName>
</protein>
<organism evidence="2 3">
    <name type="scientific">Tibeticola sediminis</name>
    <dbReference type="NCBI Taxonomy" id="1917811"/>
    <lineage>
        <taxon>Bacteria</taxon>
        <taxon>Pseudomonadati</taxon>
        <taxon>Pseudomonadota</taxon>
        <taxon>Betaproteobacteria</taxon>
        <taxon>Burkholderiales</taxon>
        <taxon>Comamonadaceae</taxon>
        <taxon>Tibeticola</taxon>
    </lineage>
</organism>